<keyword evidence="14" id="KW-0449">Lipoprotein</keyword>
<evidence type="ECO:0000256" key="3">
    <source>
        <dbReference type="ARBA" id="ARBA00022448"/>
    </source>
</evidence>
<dbReference type="GO" id="GO:0009279">
    <property type="term" value="C:cell outer membrane"/>
    <property type="evidence" value="ECO:0007669"/>
    <property type="project" value="UniProtKB-SubCell"/>
</dbReference>
<keyword evidence="15" id="KW-1133">Transmembrane helix</keyword>
<protein>
    <submittedName>
        <fullName evidence="18">Polysaccharide export protein</fullName>
    </submittedName>
</protein>
<accession>A0A5P8E8S5</accession>
<keyword evidence="10" id="KW-0626">Porin</keyword>
<keyword evidence="11 15" id="KW-0472">Membrane</keyword>
<evidence type="ECO:0000256" key="11">
    <source>
        <dbReference type="ARBA" id="ARBA00023136"/>
    </source>
</evidence>
<dbReference type="InterPro" id="IPR049712">
    <property type="entry name" value="Poly_export"/>
</dbReference>
<keyword evidence="7" id="KW-0732">Signal</keyword>
<organism evidence="18 19">
    <name type="scientific">Pseudoprevotella muciniphila</name>
    <dbReference type="NCBI Taxonomy" id="2133944"/>
    <lineage>
        <taxon>Bacteria</taxon>
        <taxon>Pseudomonadati</taxon>
        <taxon>Bacteroidota</taxon>
        <taxon>Bacteroidia</taxon>
        <taxon>Bacteroidales</taxon>
        <taxon>Prevotellaceae</taxon>
        <taxon>Pseudoprevotella</taxon>
    </lineage>
</organism>
<dbReference type="OrthoDB" id="662756at2"/>
<keyword evidence="5" id="KW-0762">Sugar transport</keyword>
<dbReference type="InterPro" id="IPR003715">
    <property type="entry name" value="Poly_export_N"/>
</dbReference>
<dbReference type="Proteomes" id="UP000249375">
    <property type="component" value="Chromosome"/>
</dbReference>
<dbReference type="GO" id="GO:0006811">
    <property type="term" value="P:monoatomic ion transport"/>
    <property type="evidence" value="ECO:0007669"/>
    <property type="project" value="UniProtKB-KW"/>
</dbReference>
<dbReference type="RefSeq" id="WP_111897654.1">
    <property type="nucleotide sequence ID" value="NZ_CP033459.1"/>
</dbReference>
<dbReference type="Pfam" id="PF22461">
    <property type="entry name" value="SLBB_2"/>
    <property type="match status" value="1"/>
</dbReference>
<keyword evidence="9" id="KW-0406">Ion transport</keyword>
<evidence type="ECO:0000256" key="12">
    <source>
        <dbReference type="ARBA" id="ARBA00023139"/>
    </source>
</evidence>
<evidence type="ECO:0000256" key="7">
    <source>
        <dbReference type="ARBA" id="ARBA00022729"/>
    </source>
</evidence>
<name>A0A5P8E8S5_9BACT</name>
<evidence type="ECO:0000259" key="17">
    <source>
        <dbReference type="Pfam" id="PF22461"/>
    </source>
</evidence>
<dbReference type="PANTHER" id="PTHR33619">
    <property type="entry name" value="POLYSACCHARIDE EXPORT PROTEIN GFCE-RELATED"/>
    <property type="match status" value="1"/>
</dbReference>
<evidence type="ECO:0000256" key="8">
    <source>
        <dbReference type="ARBA" id="ARBA00023047"/>
    </source>
</evidence>
<dbReference type="GO" id="GO:0015159">
    <property type="term" value="F:polysaccharide transmembrane transporter activity"/>
    <property type="evidence" value="ECO:0007669"/>
    <property type="project" value="InterPro"/>
</dbReference>
<feature type="domain" description="SLBB" evidence="17">
    <location>
        <begin position="142"/>
        <end position="222"/>
    </location>
</feature>
<evidence type="ECO:0000256" key="14">
    <source>
        <dbReference type="ARBA" id="ARBA00023288"/>
    </source>
</evidence>
<dbReference type="InterPro" id="IPR054765">
    <property type="entry name" value="SLBB_dom"/>
</dbReference>
<sequence length="261" mass="28625">MKKINLSLLLLIAVVLSSCVSMKKMIYLQGSEDLVNMPQRIADTYAIRLKPNDIVYVTVTGYNEELMKPFKNSQMLGTTTSSGQQGAGFLIDPQGYVTIPYVGKILASGKTTSQLSEDIRKRLIAEDYMKEPNVTVRMADYKISVMGEVKNPGQKTITGERVTILEALSMAGDLPETARRDSILVVREDRGLRSAYYIDLTKSADIFNSPAYYLQQNDVVYVKPNNTARVKGSSTFSTLAAAGSVIGIVSSIIALIAVFTK</sequence>
<keyword evidence="13" id="KW-0998">Cell outer membrane</keyword>
<evidence type="ECO:0000313" key="19">
    <source>
        <dbReference type="Proteomes" id="UP000249375"/>
    </source>
</evidence>
<keyword evidence="3" id="KW-0813">Transport</keyword>
<evidence type="ECO:0000256" key="13">
    <source>
        <dbReference type="ARBA" id="ARBA00023237"/>
    </source>
</evidence>
<evidence type="ECO:0000256" key="4">
    <source>
        <dbReference type="ARBA" id="ARBA00022452"/>
    </source>
</evidence>
<comment type="similarity">
    <text evidence="2">Belongs to the BexD/CtrA/VexA family.</text>
</comment>
<keyword evidence="4" id="KW-1134">Transmembrane beta strand</keyword>
<feature type="domain" description="Polysaccharide export protein N-terminal" evidence="16">
    <location>
        <begin position="43"/>
        <end position="138"/>
    </location>
</feature>
<evidence type="ECO:0000256" key="1">
    <source>
        <dbReference type="ARBA" id="ARBA00004571"/>
    </source>
</evidence>
<proteinExistence type="inferred from homology"/>
<keyword evidence="19" id="KW-1185">Reference proteome</keyword>
<comment type="subcellular location">
    <subcellularLocation>
        <location evidence="1">Cell outer membrane</location>
        <topology evidence="1">Multi-pass membrane protein</topology>
    </subcellularLocation>
</comment>
<dbReference type="AlphaFoldDB" id="A0A5P8E8S5"/>
<evidence type="ECO:0000256" key="10">
    <source>
        <dbReference type="ARBA" id="ARBA00023114"/>
    </source>
</evidence>
<dbReference type="GO" id="GO:0015288">
    <property type="term" value="F:porin activity"/>
    <property type="evidence" value="ECO:0007669"/>
    <property type="project" value="UniProtKB-KW"/>
</dbReference>
<evidence type="ECO:0000256" key="5">
    <source>
        <dbReference type="ARBA" id="ARBA00022597"/>
    </source>
</evidence>
<dbReference type="KEGG" id="alq:C7Y71_010605"/>
<evidence type="ECO:0000259" key="16">
    <source>
        <dbReference type="Pfam" id="PF02563"/>
    </source>
</evidence>
<keyword evidence="12" id="KW-0564">Palmitate</keyword>
<keyword evidence="8" id="KW-0625">Polysaccharide transport</keyword>
<evidence type="ECO:0000256" key="2">
    <source>
        <dbReference type="ARBA" id="ARBA00009450"/>
    </source>
</evidence>
<dbReference type="EMBL" id="CP033459">
    <property type="protein sequence ID" value="QFQ13425.1"/>
    <property type="molecule type" value="Genomic_DNA"/>
</dbReference>
<dbReference type="Pfam" id="PF02563">
    <property type="entry name" value="Poly_export"/>
    <property type="match status" value="1"/>
</dbReference>
<dbReference type="Gene3D" id="3.10.560.10">
    <property type="entry name" value="Outer membrane lipoprotein wza domain like"/>
    <property type="match status" value="1"/>
</dbReference>
<feature type="transmembrane region" description="Helical" evidence="15">
    <location>
        <begin position="239"/>
        <end position="259"/>
    </location>
</feature>
<evidence type="ECO:0000256" key="15">
    <source>
        <dbReference type="SAM" id="Phobius"/>
    </source>
</evidence>
<gene>
    <name evidence="18" type="ORF">C7Y71_010605</name>
</gene>
<dbReference type="PANTHER" id="PTHR33619:SF3">
    <property type="entry name" value="POLYSACCHARIDE EXPORT PROTEIN GFCE-RELATED"/>
    <property type="match status" value="1"/>
</dbReference>
<evidence type="ECO:0000256" key="6">
    <source>
        <dbReference type="ARBA" id="ARBA00022692"/>
    </source>
</evidence>
<evidence type="ECO:0000313" key="18">
    <source>
        <dbReference type="EMBL" id="QFQ13425.1"/>
    </source>
</evidence>
<dbReference type="PROSITE" id="PS51257">
    <property type="entry name" value="PROKAR_LIPOPROTEIN"/>
    <property type="match status" value="1"/>
</dbReference>
<dbReference type="GO" id="GO:0046930">
    <property type="term" value="C:pore complex"/>
    <property type="evidence" value="ECO:0007669"/>
    <property type="project" value="UniProtKB-KW"/>
</dbReference>
<reference evidence="18 19" key="1">
    <citation type="submission" date="2018-11" db="EMBL/GenBank/DDBJ databases">
        <authorList>
            <person name="Na S.W."/>
            <person name="Baik M."/>
        </authorList>
    </citation>
    <scope>NUCLEOTIDE SEQUENCE [LARGE SCALE GENOMIC DNA]</scope>
    <source>
        <strain evidence="18 19">E39</strain>
    </source>
</reference>
<evidence type="ECO:0000256" key="9">
    <source>
        <dbReference type="ARBA" id="ARBA00023065"/>
    </source>
</evidence>
<keyword evidence="6 15" id="KW-0812">Transmembrane</keyword>